<dbReference type="PANTHER" id="PTHR46186:SF2">
    <property type="entry name" value="CYSTATIN"/>
    <property type="match status" value="1"/>
</dbReference>
<evidence type="ECO:0000259" key="4">
    <source>
        <dbReference type="SMART" id="SM00043"/>
    </source>
</evidence>
<dbReference type="InterPro" id="IPR000010">
    <property type="entry name" value="Cystatin_dom"/>
</dbReference>
<evidence type="ECO:0000313" key="5">
    <source>
        <dbReference type="EMBL" id="KAA0194616.1"/>
    </source>
</evidence>
<dbReference type="Pfam" id="PF00031">
    <property type="entry name" value="Cystatin"/>
    <property type="match status" value="2"/>
</dbReference>
<comment type="similarity">
    <text evidence="1">Belongs to the cystatin family.</text>
</comment>
<dbReference type="PANTHER" id="PTHR46186">
    <property type="entry name" value="CYSTATIN"/>
    <property type="match status" value="1"/>
</dbReference>
<accession>A0A8E0S2C4</accession>
<keyword evidence="3" id="KW-0789">Thiol protease inhibitor</keyword>
<feature type="domain" description="Cystatin" evidence="4">
    <location>
        <begin position="372"/>
        <end position="478"/>
    </location>
</feature>
<dbReference type="Gene3D" id="3.10.450.10">
    <property type="match status" value="5"/>
</dbReference>
<evidence type="ECO:0000256" key="1">
    <source>
        <dbReference type="ARBA" id="ARBA00009403"/>
    </source>
</evidence>
<dbReference type="GO" id="GO:0005615">
    <property type="term" value="C:extracellular space"/>
    <property type="evidence" value="ECO:0007669"/>
    <property type="project" value="TreeGrafter"/>
</dbReference>
<feature type="domain" description="Cystatin" evidence="4">
    <location>
        <begin position="567"/>
        <end position="686"/>
    </location>
</feature>
<dbReference type="SUPFAM" id="SSF54403">
    <property type="entry name" value="Cystatin/monellin"/>
    <property type="match status" value="5"/>
</dbReference>
<name>A0A8E0S2C4_9TREM</name>
<dbReference type="GO" id="GO:0031982">
    <property type="term" value="C:vesicle"/>
    <property type="evidence" value="ECO:0007669"/>
    <property type="project" value="TreeGrafter"/>
</dbReference>
<dbReference type="InterPro" id="IPR046350">
    <property type="entry name" value="Cystatin_sf"/>
</dbReference>
<gene>
    <name evidence="5" type="ORF">FBUS_03366</name>
</gene>
<evidence type="ECO:0000256" key="3">
    <source>
        <dbReference type="ARBA" id="ARBA00022704"/>
    </source>
</evidence>
<organism evidence="5 6">
    <name type="scientific">Fasciolopsis buskii</name>
    <dbReference type="NCBI Taxonomy" id="27845"/>
    <lineage>
        <taxon>Eukaryota</taxon>
        <taxon>Metazoa</taxon>
        <taxon>Spiralia</taxon>
        <taxon>Lophotrochozoa</taxon>
        <taxon>Platyhelminthes</taxon>
        <taxon>Trematoda</taxon>
        <taxon>Digenea</taxon>
        <taxon>Plagiorchiida</taxon>
        <taxon>Echinostomata</taxon>
        <taxon>Echinostomatoidea</taxon>
        <taxon>Fasciolidae</taxon>
        <taxon>Fasciolopsis</taxon>
    </lineage>
</organism>
<sequence>MCRCVVPYSTTRASSDIDKCLHFYRIAHHAVKCEHCTAANVTNCSRSKRKTEQNLLGGKRRLTREEIHSEEFEQILLHAVQQCNREHSSDYWHRQETVSEATKQVVQGTSYEFNVRLRQTKCLKNKILNGEFEETADECSIRRDTPIIICSTSVWFRPWLAEKIQVNVRGRWKITPEKFSVSELQSTLEDQTDGRENYMSRAVDKYNLNGKHENLLKFINFVKKARQTDEPGVLETEAVLQSTNCAAPKTVAQLEQLKLENCQSSEDSAPKFSWRQQWASKPLDIVLLSNAKDVPSEQVNGEDMKPVLRDLILAFNARINAMYMYTLSNVKSVKLQKPAEECQITATYVGQPGRSYKIDITKCKRLSSSMITSPGGRYPVDIRIQTGAEFRKLLEKVAEKFNGQFKLDVPYSVDKVQNVMKQVVSGLIYTMKVTLKPVECKLSATSSCNQQERVYHCNAEIFQGHSQNPGESINITGCWRLEENPVPVEGKWIKLGASEVENENVLTAAQRAVEFYNQECRKKLSPWIYDYVDNVLKLECQVTMLSPYEDKDKVSFTNCRQYEKPKSMPGAPRPLSKTELEEEQFTATLPKTETIYNDQTENRYFHRLDDIINPTVKVVSGFLTEFRIHMQPTSCLKAKHKREFEDERYSLCGPVNITHVVVCDVDVWRQSWLQKEQIKVESCEYERRNHTALGMIQPKRRNIFAQPFFDRMLDRVTTVLNTQSKNKVFYEQVTVENVQRQTVRESALKLENSDPFSQHAVHCRVTVWQKAAPEGEEEVNVNSCTFIYPPSELSAKRSRAVRRVDQKKPEFRLIEKMAVTLFNDSVESPAAHSLYSVENVKEYSGPGKHIVFDMYLKPETCKLPTDEKERTVVNVTECNHTIPLHFYFCKASVWTREWTSSEVLDLKDCVMVEVPKESLIGIPVPIEVQKPNPKLDDIKERAIALYNEKLSDDFNYGNGKILDAEEQVVAGLVTRFRLRMEPVACKRNARHRQCNPRDSRQRVECQVHYWERPWLDESEKITLEKCRRFYDDGNAANHEIRLSREEEQSADFQLMLEQMARLYKSDIPLMYGVEKILNARVKHDKIRNITFNIILKPIGCNESLPGSEEPECKSWAEQPKVSCEGKISEHPTGYRTMSLRNCRVLWITESQRALTKAEMASKWFRDSVWNAIKLFQSSTQANFQYRLHTIESGTLRRNDVELVKYQMKLSETLCPLGEGEVSNEEECPDKEPLVVRTCQVELKRKPDRGHDLSISC</sequence>
<reference evidence="5" key="1">
    <citation type="submission" date="2019-05" db="EMBL/GenBank/DDBJ databases">
        <title>Annotation for the trematode Fasciolopsis buski.</title>
        <authorList>
            <person name="Choi Y.-J."/>
        </authorList>
    </citation>
    <scope>NUCLEOTIDE SEQUENCE</scope>
    <source>
        <strain evidence="5">HT</strain>
        <tissue evidence="5">Whole worm</tissue>
    </source>
</reference>
<feature type="domain" description="Cystatin" evidence="4">
    <location>
        <begin position="918"/>
        <end position="1029"/>
    </location>
</feature>
<dbReference type="OrthoDB" id="110606at2759"/>
<dbReference type="AlphaFoldDB" id="A0A8E0S2C4"/>
<dbReference type="GO" id="GO:0005737">
    <property type="term" value="C:cytoplasm"/>
    <property type="evidence" value="ECO:0007669"/>
    <property type="project" value="TreeGrafter"/>
</dbReference>
<keyword evidence="6" id="KW-1185">Reference proteome</keyword>
<evidence type="ECO:0000313" key="6">
    <source>
        <dbReference type="Proteomes" id="UP000728185"/>
    </source>
</evidence>
<keyword evidence="2" id="KW-0646">Protease inhibitor</keyword>
<protein>
    <recommendedName>
        <fullName evidence="4">Cystatin domain-containing protein</fullName>
    </recommendedName>
</protein>
<dbReference type="SMART" id="SM00043">
    <property type="entry name" value="CY"/>
    <property type="match status" value="4"/>
</dbReference>
<dbReference type="CDD" id="cd00042">
    <property type="entry name" value="CY"/>
    <property type="match status" value="4"/>
</dbReference>
<evidence type="ECO:0000256" key="2">
    <source>
        <dbReference type="ARBA" id="ARBA00022690"/>
    </source>
</evidence>
<dbReference type="EMBL" id="LUCM01004242">
    <property type="protein sequence ID" value="KAA0194616.1"/>
    <property type="molecule type" value="Genomic_DNA"/>
</dbReference>
<feature type="domain" description="Cystatin" evidence="4">
    <location>
        <begin position="55"/>
        <end position="171"/>
    </location>
</feature>
<dbReference type="GO" id="GO:0004869">
    <property type="term" value="F:cysteine-type endopeptidase inhibitor activity"/>
    <property type="evidence" value="ECO:0007669"/>
    <property type="project" value="UniProtKB-KW"/>
</dbReference>
<comment type="caution">
    <text evidence="5">The sequence shown here is derived from an EMBL/GenBank/DDBJ whole genome shotgun (WGS) entry which is preliminary data.</text>
</comment>
<proteinExistence type="inferred from homology"/>
<dbReference type="Proteomes" id="UP000728185">
    <property type="component" value="Unassembled WGS sequence"/>
</dbReference>